<dbReference type="Proteomes" id="UP000623250">
    <property type="component" value="Unassembled WGS sequence"/>
</dbReference>
<dbReference type="GO" id="GO:0008080">
    <property type="term" value="F:N-acetyltransferase activity"/>
    <property type="evidence" value="ECO:0007669"/>
    <property type="project" value="TreeGrafter"/>
</dbReference>
<dbReference type="CDD" id="cd04301">
    <property type="entry name" value="NAT_SF"/>
    <property type="match status" value="1"/>
</dbReference>
<reference evidence="4 5" key="1">
    <citation type="submission" date="2020-12" db="EMBL/GenBank/DDBJ databases">
        <title>Revised draft genomes of Rhodomicrobium vannielii ATCC 17100 and Rhodomicrobium udaipurense JA643.</title>
        <authorList>
            <person name="Conners E.M."/>
            <person name="Davenport E.J."/>
            <person name="Bose A."/>
        </authorList>
    </citation>
    <scope>NUCLEOTIDE SEQUENCE [LARGE SCALE GENOMIC DNA]</scope>
    <source>
        <strain evidence="4 5">JA643</strain>
    </source>
</reference>
<dbReference type="EMBL" id="JAEMUK010000002">
    <property type="protein sequence ID" value="MBJ7542107.1"/>
    <property type="molecule type" value="Genomic_DNA"/>
</dbReference>
<dbReference type="InterPro" id="IPR051016">
    <property type="entry name" value="Diverse_Substrate_AcTransf"/>
</dbReference>
<dbReference type="SUPFAM" id="SSF55729">
    <property type="entry name" value="Acyl-CoA N-acyltransferases (Nat)"/>
    <property type="match status" value="1"/>
</dbReference>
<dbReference type="InterPro" id="IPR016181">
    <property type="entry name" value="Acyl_CoA_acyltransferase"/>
</dbReference>
<dbReference type="PANTHER" id="PTHR10545:SF42">
    <property type="entry name" value="ACETYLTRANSFERASE"/>
    <property type="match status" value="1"/>
</dbReference>
<evidence type="ECO:0000313" key="5">
    <source>
        <dbReference type="Proteomes" id="UP000623250"/>
    </source>
</evidence>
<dbReference type="RefSeq" id="WP_052037034.1">
    <property type="nucleotide sequence ID" value="NZ_JAEMUK010000002.1"/>
</dbReference>
<keyword evidence="2" id="KW-0012">Acyltransferase</keyword>
<evidence type="ECO:0000256" key="2">
    <source>
        <dbReference type="ARBA" id="ARBA00023315"/>
    </source>
</evidence>
<keyword evidence="5" id="KW-1185">Reference proteome</keyword>
<sequence length="156" mass="17769">MTLPCRIRAPGPGDEVGWRRLWQGYLAFYGVAAPREVTDELWRRILEPREPVHALVAETRLGFFSAGQLVGFANYVLHAHTLGPQPICYMEDLFVADDARGEGVGRALIEALIHKGRVEGWPRVSWHTHEANEPARALYDKIVPRDPFIRYKVKLK</sequence>
<evidence type="ECO:0000313" key="4">
    <source>
        <dbReference type="EMBL" id="MBJ7542107.1"/>
    </source>
</evidence>
<accession>A0A8I1GFW5</accession>
<organism evidence="4 5">
    <name type="scientific">Rhodomicrobium udaipurense</name>
    <dbReference type="NCBI Taxonomy" id="1202716"/>
    <lineage>
        <taxon>Bacteria</taxon>
        <taxon>Pseudomonadati</taxon>
        <taxon>Pseudomonadota</taxon>
        <taxon>Alphaproteobacteria</taxon>
        <taxon>Hyphomicrobiales</taxon>
        <taxon>Hyphomicrobiaceae</taxon>
        <taxon>Rhodomicrobium</taxon>
    </lineage>
</organism>
<proteinExistence type="predicted"/>
<name>A0A8I1GFW5_9HYPH</name>
<evidence type="ECO:0000259" key="3">
    <source>
        <dbReference type="PROSITE" id="PS51186"/>
    </source>
</evidence>
<feature type="domain" description="N-acetyltransferase" evidence="3">
    <location>
        <begin position="5"/>
        <end position="156"/>
    </location>
</feature>
<evidence type="ECO:0000256" key="1">
    <source>
        <dbReference type="ARBA" id="ARBA00022679"/>
    </source>
</evidence>
<gene>
    <name evidence="4" type="ORF">JDN41_00865</name>
</gene>
<dbReference type="Pfam" id="PF00583">
    <property type="entry name" value="Acetyltransf_1"/>
    <property type="match status" value="1"/>
</dbReference>
<keyword evidence="1 4" id="KW-0808">Transferase</keyword>
<dbReference type="AlphaFoldDB" id="A0A8I1GFW5"/>
<dbReference type="PANTHER" id="PTHR10545">
    <property type="entry name" value="DIAMINE N-ACETYLTRANSFERASE"/>
    <property type="match status" value="1"/>
</dbReference>
<dbReference type="InterPro" id="IPR000182">
    <property type="entry name" value="GNAT_dom"/>
</dbReference>
<comment type="caution">
    <text evidence="4">The sequence shown here is derived from an EMBL/GenBank/DDBJ whole genome shotgun (WGS) entry which is preliminary data.</text>
</comment>
<dbReference type="Gene3D" id="3.40.630.30">
    <property type="match status" value="1"/>
</dbReference>
<dbReference type="PROSITE" id="PS51186">
    <property type="entry name" value="GNAT"/>
    <property type="match status" value="1"/>
</dbReference>
<protein>
    <submittedName>
        <fullName evidence="4">GNAT family N-acetyltransferase</fullName>
    </submittedName>
</protein>